<dbReference type="InterPro" id="IPR044976">
    <property type="entry name" value="FIPS5/FIPS3-like"/>
</dbReference>
<dbReference type="InterPro" id="IPR007854">
    <property type="entry name" value="Fip1_dom"/>
</dbReference>
<dbReference type="EMBL" id="JAVYJV010000014">
    <property type="protein sequence ID" value="KAK4354969.1"/>
    <property type="molecule type" value="Genomic_DNA"/>
</dbReference>
<comment type="subcellular location">
    <subcellularLocation>
        <location evidence="1">Nucleus</location>
    </subcellularLocation>
</comment>
<dbReference type="Pfam" id="PF05182">
    <property type="entry name" value="Fip1"/>
    <property type="match status" value="1"/>
</dbReference>
<feature type="region of interest" description="Disordered" evidence="5">
    <location>
        <begin position="450"/>
        <end position="503"/>
    </location>
</feature>
<feature type="region of interest" description="Disordered" evidence="5">
    <location>
        <begin position="300"/>
        <end position="339"/>
    </location>
</feature>
<dbReference type="PANTHER" id="PTHR36884">
    <property type="entry name" value="FIP1[III]-LIKE PROTEIN"/>
    <property type="match status" value="1"/>
</dbReference>
<comment type="caution">
    <text evidence="7">The sequence shown here is derived from an EMBL/GenBank/DDBJ whole genome shotgun (WGS) entry which is preliminary data.</text>
</comment>
<sequence>MYNIAGDDDDDDFGDLYTDVEVQASSAINAIQQTEVDYDIIGKCNRENKVREEEKCDNESEDELNIVLNDDHFVNRGFDDQIEENGGFYVNDDGQNSNGEKNSYKDLIKMKVEENGSFNAIAEGNGFGQSSSSSENGMEEKTITRANEENICFTCFSVYLFAMHLSPLAATWDFTGNVFSFHGLVKNTRSPQAANSSHLKANGSSCVHSYSTATVKGNGEDNGYMQRVGSGFAAQNGQNFSLPLSRTILDVNIDMFEKKPWWYPGADLTDYFNFGFDEDSWKQYCNCLDKHREQAKRVVKDSDYKTSKNTKPKGRKIEVEESLIERQPSTDVGRPPDRDSGVVIQIALQESMEDHTDSPKEQWEASENGDVGGDRRDFLCFSSASEGESASLEGTVGGSGNSTSGRNTPVREHVSMDSDNYGNYEFSDADERHPQEGTYCNVDQIAGAIESSHDANKISERDISDPRKHMKLQEPLHGGGREHSPGSSCCSPSHGATSGDGTFLDFEKSHDHRTRLLSNAESELREKGTIDYQPVSGTPHIRKKSGDTKYFTRGRKSVKRDLLHDRRRPGRMGKTIPAHLKDDDSRKSDARILYEGRNSTVIQHRQRDRRYTFDSHEREDTSHFKWAELFYSDAGRFSDYPCRDSYTKNPERECQLKHGYEKKLSGSRSTKRKLDPLELSIFTADELSERDRPHYGRRLTVQDMDYVSFHKSEQWTDEYIPYLDDEKPSQRMWKIDDLQSNKRVRTDNLVTESNYLYDIMEETDNRYRPYGNRDTNILEDGYHVNLTYFRREIRSPSRSKRRRDNSPSKNLNDVCYMDLKDEEGRFDGYQPPSISLCRESCPASRRWQNPELPRGRHGIFSGTRKCDGGQFAILTNSIGADQTIKYPGNQYNFKRRRGCWQSEGLRWVEDKNCSRYQQNILDAERTSCLFRTSSDRRFESFDNKHGPNLVEKVSGDRHVDLEKYKLMREGNNASQFGRRPKPFHRDNHWKRFPRGKDSVDTGLVGENRESSGRCSKAGGVLYFGRSGYLDSDSYVELKPIDGTNEPHFRKRPVTRNLTTDPKQNDKARLDIFLDADQEESLDIEEGQIVSEEMNEKSIKRRITCSGKSQISEMKNLANDKNVEGQDNPRISEVMAKMEKRRERFKQPIALKSDSKNVSKPLIDSFAGRTEAMQPRPARKRRWVACEAN</sequence>
<feature type="compositionally biased region" description="Basic and acidic residues" evidence="5">
    <location>
        <begin position="352"/>
        <end position="363"/>
    </location>
</feature>
<organism evidence="7 8">
    <name type="scientific">Anisodus tanguticus</name>
    <dbReference type="NCBI Taxonomy" id="243964"/>
    <lineage>
        <taxon>Eukaryota</taxon>
        <taxon>Viridiplantae</taxon>
        <taxon>Streptophyta</taxon>
        <taxon>Embryophyta</taxon>
        <taxon>Tracheophyta</taxon>
        <taxon>Spermatophyta</taxon>
        <taxon>Magnoliopsida</taxon>
        <taxon>eudicotyledons</taxon>
        <taxon>Gunneridae</taxon>
        <taxon>Pentapetalae</taxon>
        <taxon>asterids</taxon>
        <taxon>lamiids</taxon>
        <taxon>Solanales</taxon>
        <taxon>Solanaceae</taxon>
        <taxon>Solanoideae</taxon>
        <taxon>Hyoscyameae</taxon>
        <taxon>Anisodus</taxon>
    </lineage>
</organism>
<dbReference type="AlphaFoldDB" id="A0AAE1VB64"/>
<evidence type="ECO:0000256" key="1">
    <source>
        <dbReference type="ARBA" id="ARBA00004123"/>
    </source>
</evidence>
<feature type="compositionally biased region" description="Basic and acidic residues" evidence="5">
    <location>
        <begin position="451"/>
        <end position="484"/>
    </location>
</feature>
<gene>
    <name evidence="7" type="ORF">RND71_027163</name>
</gene>
<protein>
    <recommendedName>
        <fullName evidence="6">Pre-mRNA polyadenylation factor Fip1 domain-containing protein</fullName>
    </recommendedName>
</protein>
<reference evidence="7" key="1">
    <citation type="submission" date="2023-12" db="EMBL/GenBank/DDBJ databases">
        <title>Genome assembly of Anisodus tanguticus.</title>
        <authorList>
            <person name="Wang Y.-J."/>
        </authorList>
    </citation>
    <scope>NUCLEOTIDE SEQUENCE</scope>
    <source>
        <strain evidence="7">KB-2021</strain>
        <tissue evidence="7">Leaf</tissue>
    </source>
</reference>
<evidence type="ECO:0000259" key="6">
    <source>
        <dbReference type="Pfam" id="PF05182"/>
    </source>
</evidence>
<keyword evidence="8" id="KW-1185">Reference proteome</keyword>
<evidence type="ECO:0000256" key="3">
    <source>
        <dbReference type="ARBA" id="ARBA00022664"/>
    </source>
</evidence>
<keyword evidence="3" id="KW-0507">mRNA processing</keyword>
<feature type="domain" description="Pre-mRNA polyadenylation factor Fip1" evidence="6">
    <location>
        <begin position="250"/>
        <end position="292"/>
    </location>
</feature>
<name>A0AAE1VB64_9SOLA</name>
<dbReference type="GO" id="GO:0005634">
    <property type="term" value="C:nucleus"/>
    <property type="evidence" value="ECO:0007669"/>
    <property type="project" value="UniProtKB-SubCell"/>
</dbReference>
<evidence type="ECO:0000313" key="8">
    <source>
        <dbReference type="Proteomes" id="UP001291623"/>
    </source>
</evidence>
<feature type="compositionally biased region" description="Low complexity" evidence="5">
    <location>
        <begin position="382"/>
        <end position="394"/>
    </location>
</feature>
<evidence type="ECO:0000256" key="4">
    <source>
        <dbReference type="ARBA" id="ARBA00023242"/>
    </source>
</evidence>
<feature type="compositionally biased region" description="Low complexity" evidence="5">
    <location>
        <begin position="485"/>
        <end position="495"/>
    </location>
</feature>
<accession>A0AAE1VB64</accession>
<evidence type="ECO:0000313" key="7">
    <source>
        <dbReference type="EMBL" id="KAK4354969.1"/>
    </source>
</evidence>
<dbReference type="GO" id="GO:0006397">
    <property type="term" value="P:mRNA processing"/>
    <property type="evidence" value="ECO:0007669"/>
    <property type="project" value="UniProtKB-KW"/>
</dbReference>
<dbReference type="PANTHER" id="PTHR36884:SF4">
    <property type="entry name" value="FIP1[III]-LIKE PROTEIN"/>
    <property type="match status" value="1"/>
</dbReference>
<evidence type="ECO:0000256" key="2">
    <source>
        <dbReference type="ARBA" id="ARBA00007459"/>
    </source>
</evidence>
<feature type="region of interest" description="Disordered" evidence="5">
    <location>
        <begin position="352"/>
        <end position="435"/>
    </location>
</feature>
<evidence type="ECO:0000256" key="5">
    <source>
        <dbReference type="SAM" id="MobiDB-lite"/>
    </source>
</evidence>
<keyword evidence="4" id="KW-0539">Nucleus</keyword>
<dbReference type="Proteomes" id="UP001291623">
    <property type="component" value="Unassembled WGS sequence"/>
</dbReference>
<proteinExistence type="inferred from homology"/>
<comment type="similarity">
    <text evidence="2">Belongs to the FIP1 family.</text>
</comment>